<protein>
    <submittedName>
        <fullName evidence="2">Uncharacterized protein</fullName>
    </submittedName>
</protein>
<keyword evidence="1" id="KW-1133">Transmembrane helix</keyword>
<proteinExistence type="predicted"/>
<dbReference type="RefSeq" id="WP_156059317.1">
    <property type="nucleotide sequence ID" value="NZ_JBEXYG010000001.1"/>
</dbReference>
<organism evidence="2 3">
    <name type="scientific">Nocardia rhamnosiphila</name>
    <dbReference type="NCBI Taxonomy" id="426716"/>
    <lineage>
        <taxon>Bacteria</taxon>
        <taxon>Bacillati</taxon>
        <taxon>Actinomycetota</taxon>
        <taxon>Actinomycetes</taxon>
        <taxon>Mycobacteriales</taxon>
        <taxon>Nocardiaceae</taxon>
        <taxon>Nocardia</taxon>
    </lineage>
</organism>
<gene>
    <name evidence="2" type="ORF">ABZ510_19910</name>
</gene>
<dbReference type="GeneID" id="96248480"/>
<evidence type="ECO:0000256" key="1">
    <source>
        <dbReference type="SAM" id="Phobius"/>
    </source>
</evidence>
<feature type="transmembrane region" description="Helical" evidence="1">
    <location>
        <begin position="30"/>
        <end position="47"/>
    </location>
</feature>
<evidence type="ECO:0000313" key="3">
    <source>
        <dbReference type="Proteomes" id="UP001550628"/>
    </source>
</evidence>
<keyword evidence="1" id="KW-0472">Membrane</keyword>
<sequence length="48" mass="5252">MSTVATTHRNRRTAAMMTTRFGRPGSARSLLIAWMALMAFVSLALALL</sequence>
<dbReference type="Proteomes" id="UP001550628">
    <property type="component" value="Unassembled WGS sequence"/>
</dbReference>
<name>A0ABV2WTA4_9NOCA</name>
<evidence type="ECO:0000313" key="2">
    <source>
        <dbReference type="EMBL" id="MEU1954116.1"/>
    </source>
</evidence>
<comment type="caution">
    <text evidence="2">The sequence shown here is derived from an EMBL/GenBank/DDBJ whole genome shotgun (WGS) entry which is preliminary data.</text>
</comment>
<accession>A0ABV2WTA4</accession>
<reference evidence="2 3" key="1">
    <citation type="submission" date="2024-06" db="EMBL/GenBank/DDBJ databases">
        <title>The Natural Products Discovery Center: Release of the First 8490 Sequenced Strains for Exploring Actinobacteria Biosynthetic Diversity.</title>
        <authorList>
            <person name="Kalkreuter E."/>
            <person name="Kautsar S.A."/>
            <person name="Yang D."/>
            <person name="Bader C.D."/>
            <person name="Teijaro C.N."/>
            <person name="Fluegel L."/>
            <person name="Davis C.M."/>
            <person name="Simpson J.R."/>
            <person name="Lauterbach L."/>
            <person name="Steele A.D."/>
            <person name="Gui C."/>
            <person name="Meng S."/>
            <person name="Li G."/>
            <person name="Viehrig K."/>
            <person name="Ye F."/>
            <person name="Su P."/>
            <person name="Kiefer A.F."/>
            <person name="Nichols A."/>
            <person name="Cepeda A.J."/>
            <person name="Yan W."/>
            <person name="Fan B."/>
            <person name="Jiang Y."/>
            <person name="Adhikari A."/>
            <person name="Zheng C.-J."/>
            <person name="Schuster L."/>
            <person name="Cowan T.M."/>
            <person name="Smanski M.J."/>
            <person name="Chevrette M.G."/>
            <person name="De Carvalho L.P.S."/>
            <person name="Shen B."/>
        </authorList>
    </citation>
    <scope>NUCLEOTIDE SEQUENCE [LARGE SCALE GENOMIC DNA]</scope>
    <source>
        <strain evidence="2 3">NPDC019708</strain>
    </source>
</reference>
<keyword evidence="1" id="KW-0812">Transmembrane</keyword>
<keyword evidence="3" id="KW-1185">Reference proteome</keyword>
<dbReference type="EMBL" id="JBEYBF010000013">
    <property type="protein sequence ID" value="MEU1954116.1"/>
    <property type="molecule type" value="Genomic_DNA"/>
</dbReference>